<organism evidence="12 13">
    <name type="scientific">Gemmatimonas phototrophica</name>
    <dbReference type="NCBI Taxonomy" id="1379270"/>
    <lineage>
        <taxon>Bacteria</taxon>
        <taxon>Pseudomonadati</taxon>
        <taxon>Gemmatimonadota</taxon>
        <taxon>Gemmatimonadia</taxon>
        <taxon>Gemmatimonadales</taxon>
        <taxon>Gemmatimonadaceae</taxon>
        <taxon>Gemmatimonas</taxon>
    </lineage>
</organism>
<keyword evidence="5 10" id="KW-0592">Phosphate transport</keyword>
<evidence type="ECO:0000259" key="11">
    <source>
        <dbReference type="PROSITE" id="PS50928"/>
    </source>
</evidence>
<dbReference type="SUPFAM" id="SSF161098">
    <property type="entry name" value="MetI-like"/>
    <property type="match status" value="1"/>
</dbReference>
<evidence type="ECO:0000256" key="6">
    <source>
        <dbReference type="ARBA" id="ARBA00022692"/>
    </source>
</evidence>
<evidence type="ECO:0000256" key="9">
    <source>
        <dbReference type="RuleBase" id="RU363032"/>
    </source>
</evidence>
<keyword evidence="13" id="KW-1185">Reference proteome</keyword>
<evidence type="ECO:0000256" key="10">
    <source>
        <dbReference type="RuleBase" id="RU363054"/>
    </source>
</evidence>
<sequence length="282" mass="29338">MRDKLIERILLLCAMSAVGTLALIALFIAREGLPVFVNHGVLNMIAGATWAPTKGQFGLLPMIAGSAMVTVGALLMGVPLGLACAVTLAELASKKWRRLLKPMIELLAGIPSVVYGFIGMELLVPFIREQAWLGGSGYSALAASILLAIMVLPTIIGISIDAIEAVPRAYRDGSYALGATQWQTIVGVVLPAARTGIVAGVILGMGRAVGETMAVIMVAGNSVLIPGSLLDPVRTLTANIALEMGYASGEHEQALFATGIVLFVVTLGLNALAGRARRTGHT</sequence>
<dbReference type="InterPro" id="IPR011864">
    <property type="entry name" value="Phosphate_PstC"/>
</dbReference>
<keyword evidence="6 9" id="KW-0812">Transmembrane</keyword>
<feature type="transmembrane region" description="Helical" evidence="9">
    <location>
        <begin position="59"/>
        <end position="92"/>
    </location>
</feature>
<feature type="domain" description="ABC transmembrane type-1" evidence="11">
    <location>
        <begin position="63"/>
        <end position="273"/>
    </location>
</feature>
<dbReference type="STRING" id="1379270.GEMMAAP_14230"/>
<dbReference type="Pfam" id="PF00528">
    <property type="entry name" value="BPD_transp_1"/>
    <property type="match status" value="1"/>
</dbReference>
<evidence type="ECO:0000256" key="7">
    <source>
        <dbReference type="ARBA" id="ARBA00022989"/>
    </source>
</evidence>
<evidence type="ECO:0000256" key="4">
    <source>
        <dbReference type="ARBA" id="ARBA00022475"/>
    </source>
</evidence>
<dbReference type="CDD" id="cd06261">
    <property type="entry name" value="TM_PBP2"/>
    <property type="match status" value="1"/>
</dbReference>
<feature type="transmembrane region" description="Helical" evidence="9">
    <location>
        <begin position="9"/>
        <end position="29"/>
    </location>
</feature>
<accession>A0A143BKQ4</accession>
<dbReference type="NCBIfam" id="TIGR02138">
    <property type="entry name" value="phosphate_pstC"/>
    <property type="match status" value="1"/>
</dbReference>
<evidence type="ECO:0000256" key="1">
    <source>
        <dbReference type="ARBA" id="ARBA00004651"/>
    </source>
</evidence>
<dbReference type="PROSITE" id="PS50928">
    <property type="entry name" value="ABC_TM1"/>
    <property type="match status" value="1"/>
</dbReference>
<evidence type="ECO:0000256" key="2">
    <source>
        <dbReference type="ARBA" id="ARBA00007069"/>
    </source>
</evidence>
<gene>
    <name evidence="12" type="ORF">GEMMAAP_14230</name>
</gene>
<dbReference type="InterPro" id="IPR000515">
    <property type="entry name" value="MetI-like"/>
</dbReference>
<keyword evidence="8 9" id="KW-0472">Membrane</keyword>
<keyword evidence="3 9" id="KW-0813">Transport</keyword>
<evidence type="ECO:0000313" key="13">
    <source>
        <dbReference type="Proteomes" id="UP000076404"/>
    </source>
</evidence>
<evidence type="ECO:0000256" key="5">
    <source>
        <dbReference type="ARBA" id="ARBA00022592"/>
    </source>
</evidence>
<feature type="transmembrane region" description="Helical" evidence="9">
    <location>
        <begin position="104"/>
        <end position="127"/>
    </location>
</feature>
<protein>
    <recommendedName>
        <fullName evidence="10">Phosphate transport system permease protein</fullName>
    </recommendedName>
</protein>
<comment type="subcellular location">
    <subcellularLocation>
        <location evidence="1 9">Cell membrane</location>
        <topology evidence="1 9">Multi-pass membrane protein</topology>
    </subcellularLocation>
</comment>
<evidence type="ECO:0000256" key="8">
    <source>
        <dbReference type="ARBA" id="ARBA00023136"/>
    </source>
</evidence>
<keyword evidence="7 9" id="KW-1133">Transmembrane helix</keyword>
<dbReference type="PANTHER" id="PTHR30425">
    <property type="entry name" value="PHOSPHATE TRANSPORT SYSTEM PERMEASE PROTEIN PST"/>
    <property type="match status" value="1"/>
</dbReference>
<feature type="transmembrane region" description="Helical" evidence="9">
    <location>
        <begin position="139"/>
        <end position="163"/>
    </location>
</feature>
<reference evidence="12 13" key="2">
    <citation type="journal article" date="2016" name="Environ. Microbiol. Rep.">
        <title>Metagenomic evidence for the presence of phototrophic Gemmatimonadetes bacteria in diverse environments.</title>
        <authorList>
            <person name="Zeng Y."/>
            <person name="Baumbach J."/>
            <person name="Barbosa E.G."/>
            <person name="Azevedo V."/>
            <person name="Zhang C."/>
            <person name="Koblizek M."/>
        </authorList>
    </citation>
    <scope>NUCLEOTIDE SEQUENCE [LARGE SCALE GENOMIC DNA]</scope>
    <source>
        <strain evidence="12 13">AP64</strain>
    </source>
</reference>
<dbReference type="InterPro" id="IPR051124">
    <property type="entry name" value="Phosphate_Transport_Permease"/>
</dbReference>
<dbReference type="OrthoDB" id="9785113at2"/>
<dbReference type="AlphaFoldDB" id="A0A143BKQ4"/>
<dbReference type="PANTHER" id="PTHR30425:SF1">
    <property type="entry name" value="PHOSPHATE TRANSPORT SYSTEM PERMEASE PROTEIN PSTC"/>
    <property type="match status" value="1"/>
</dbReference>
<dbReference type="KEGG" id="gph:GEMMAAP_14230"/>
<evidence type="ECO:0000313" key="12">
    <source>
        <dbReference type="EMBL" id="AMW05647.1"/>
    </source>
</evidence>
<dbReference type="Gene3D" id="1.10.3720.10">
    <property type="entry name" value="MetI-like"/>
    <property type="match status" value="1"/>
</dbReference>
<dbReference type="InterPro" id="IPR035906">
    <property type="entry name" value="MetI-like_sf"/>
</dbReference>
<dbReference type="RefSeq" id="WP_026848642.1">
    <property type="nucleotide sequence ID" value="NZ_CP011454.1"/>
</dbReference>
<feature type="transmembrane region" description="Helical" evidence="9">
    <location>
        <begin position="254"/>
        <end position="273"/>
    </location>
</feature>
<comment type="similarity">
    <text evidence="2 10">Belongs to the binding-protein-dependent transport system permease family. CysTW subfamily.</text>
</comment>
<keyword evidence="4 10" id="KW-1003">Cell membrane</keyword>
<dbReference type="EMBL" id="CP011454">
    <property type="protein sequence ID" value="AMW05647.1"/>
    <property type="molecule type" value="Genomic_DNA"/>
</dbReference>
<evidence type="ECO:0000256" key="3">
    <source>
        <dbReference type="ARBA" id="ARBA00022448"/>
    </source>
</evidence>
<comment type="function">
    <text evidence="10">Part of the binding-protein-dependent transport system for phosphate; probably responsible for the translocation of the substrate across the membrane.</text>
</comment>
<dbReference type="GO" id="GO:0006817">
    <property type="term" value="P:phosphate ion transport"/>
    <property type="evidence" value="ECO:0007669"/>
    <property type="project" value="UniProtKB-KW"/>
</dbReference>
<name>A0A143BKQ4_9BACT</name>
<dbReference type="eggNOG" id="COG0573">
    <property type="taxonomic scope" value="Bacteria"/>
</dbReference>
<proteinExistence type="inferred from homology"/>
<dbReference type="GO" id="GO:0005315">
    <property type="term" value="F:phosphate transmembrane transporter activity"/>
    <property type="evidence" value="ECO:0007669"/>
    <property type="project" value="InterPro"/>
</dbReference>
<dbReference type="GO" id="GO:0005886">
    <property type="term" value="C:plasma membrane"/>
    <property type="evidence" value="ECO:0007669"/>
    <property type="project" value="UniProtKB-SubCell"/>
</dbReference>
<feature type="transmembrane region" description="Helical" evidence="9">
    <location>
        <begin position="184"/>
        <end position="205"/>
    </location>
</feature>
<dbReference type="Proteomes" id="UP000076404">
    <property type="component" value="Chromosome"/>
</dbReference>
<reference evidence="12 13" key="1">
    <citation type="journal article" date="2014" name="Proc. Natl. Acad. Sci. U.S.A.">
        <title>Functional type 2 photosynthetic reaction centers found in the rare bacterial phylum Gemmatimonadetes.</title>
        <authorList>
            <person name="Zeng Y."/>
            <person name="Feng F."/>
            <person name="Medova H."/>
            <person name="Dean J."/>
            <person name="Koblizek M."/>
        </authorList>
    </citation>
    <scope>NUCLEOTIDE SEQUENCE [LARGE SCALE GENOMIC DNA]</scope>
    <source>
        <strain evidence="12 13">AP64</strain>
    </source>
</reference>